<reference evidence="2 3" key="1">
    <citation type="submission" date="2013-09" db="EMBL/GenBank/DDBJ databases">
        <title>Genome sequencing of Arenimonas oryziterrae.</title>
        <authorList>
            <person name="Chen F."/>
            <person name="Wang G."/>
        </authorList>
    </citation>
    <scope>NUCLEOTIDE SEQUENCE [LARGE SCALE GENOMIC DNA]</scope>
    <source>
        <strain evidence="2 3">YC6267</strain>
    </source>
</reference>
<dbReference type="AlphaFoldDB" id="A0A091AYP9"/>
<keyword evidence="1" id="KW-0732">Signal</keyword>
<feature type="signal peptide" evidence="1">
    <location>
        <begin position="1"/>
        <end position="22"/>
    </location>
</feature>
<evidence type="ECO:0000256" key="1">
    <source>
        <dbReference type="SAM" id="SignalP"/>
    </source>
</evidence>
<keyword evidence="3" id="KW-1185">Reference proteome</keyword>
<accession>A0A091AYP9</accession>
<organism evidence="2 3">
    <name type="scientific">Arenimonas oryziterrae DSM 21050 = YC6267</name>
    <dbReference type="NCBI Taxonomy" id="1121015"/>
    <lineage>
        <taxon>Bacteria</taxon>
        <taxon>Pseudomonadati</taxon>
        <taxon>Pseudomonadota</taxon>
        <taxon>Gammaproteobacteria</taxon>
        <taxon>Lysobacterales</taxon>
        <taxon>Lysobacteraceae</taxon>
        <taxon>Arenimonas</taxon>
    </lineage>
</organism>
<dbReference type="STRING" id="1121015.GCA_000420545_01078"/>
<protein>
    <submittedName>
        <fullName evidence="2">Uncharacterized protein</fullName>
    </submittedName>
</protein>
<proteinExistence type="predicted"/>
<dbReference type="OrthoDB" id="6025764at2"/>
<dbReference type="Proteomes" id="UP000029385">
    <property type="component" value="Unassembled WGS sequence"/>
</dbReference>
<dbReference type="RefSeq" id="WP_022968720.1">
    <property type="nucleotide sequence ID" value="NZ_ATVD01000002.1"/>
</dbReference>
<name>A0A091AYP9_9GAMM</name>
<feature type="chain" id="PRO_5001868958" evidence="1">
    <location>
        <begin position="23"/>
        <end position="132"/>
    </location>
</feature>
<evidence type="ECO:0000313" key="2">
    <source>
        <dbReference type="EMBL" id="KFN44551.1"/>
    </source>
</evidence>
<dbReference type="PATRIC" id="fig|1121015.4.peg.132"/>
<evidence type="ECO:0000313" key="3">
    <source>
        <dbReference type="Proteomes" id="UP000029385"/>
    </source>
</evidence>
<comment type="caution">
    <text evidence="2">The sequence shown here is derived from an EMBL/GenBank/DDBJ whole genome shotgun (WGS) entry which is preliminary data.</text>
</comment>
<dbReference type="EMBL" id="AVCI01000001">
    <property type="protein sequence ID" value="KFN44551.1"/>
    <property type="molecule type" value="Genomic_DNA"/>
</dbReference>
<sequence>MKNIVRSLFVSSLVFASGLCFAAEPTKAELDDWFVYLKSVGAPATLDLCAPIVADKQAMSTATEQWLQANAEAIARGKVVAVSGLPEKWKSIEEFNTAMVADFKLKFAKLGDAEKASACEKWQESYQPPAAP</sequence>
<gene>
    <name evidence="2" type="ORF">N789_00660</name>
</gene>